<dbReference type="GO" id="GO:0006352">
    <property type="term" value="P:DNA-templated transcription initiation"/>
    <property type="evidence" value="ECO:0007669"/>
    <property type="project" value="InterPro"/>
</dbReference>
<evidence type="ECO:0000313" key="2">
    <source>
        <dbReference type="EMBL" id="PJE58323.1"/>
    </source>
</evidence>
<evidence type="ECO:0000259" key="1">
    <source>
        <dbReference type="Pfam" id="PF04545"/>
    </source>
</evidence>
<evidence type="ECO:0000313" key="3">
    <source>
        <dbReference type="Proteomes" id="UP000231450"/>
    </source>
</evidence>
<proteinExistence type="predicted"/>
<dbReference type="Pfam" id="PF04545">
    <property type="entry name" value="Sigma70_r4"/>
    <property type="match status" value="1"/>
</dbReference>
<feature type="non-terminal residue" evidence="2">
    <location>
        <position position="239"/>
    </location>
</feature>
<comment type="caution">
    <text evidence="2">The sequence shown here is derived from an EMBL/GenBank/DDBJ whole genome shotgun (WGS) entry which is preliminary data.</text>
</comment>
<sequence>MALSIYQKVAEIVKGIPNDRVRDVVGERFGLWDGEAKTLQAIGDKYKITRERVRQIEEVGLKALNQPYIAKSLDPIYKKLELYLLNNGSLRREDRIASDAKNEKHFAVDLSDEKFLEPALQFCLTLGKPFNRIGEDDSFYTAWTLDKKAVIGAQKFIDELVKYLKNHGQVISQENILKAFSKWSISEKAMLSYIDAAKHIEQNNFGQWGLAHWPEIKLRVVKDKAYVILKKAGKPLHFS</sequence>
<feature type="domain" description="RNA polymerase sigma-70 region 4" evidence="1">
    <location>
        <begin position="18"/>
        <end position="64"/>
    </location>
</feature>
<dbReference type="Gene3D" id="1.10.10.10">
    <property type="entry name" value="Winged helix-like DNA-binding domain superfamily/Winged helix DNA-binding domain"/>
    <property type="match status" value="1"/>
</dbReference>
<dbReference type="AlphaFoldDB" id="A0A2M8KEK5"/>
<dbReference type="GO" id="GO:0003700">
    <property type="term" value="F:DNA-binding transcription factor activity"/>
    <property type="evidence" value="ECO:0007669"/>
    <property type="project" value="InterPro"/>
</dbReference>
<gene>
    <name evidence="2" type="ORF">COU81_01370</name>
</gene>
<dbReference type="Proteomes" id="UP000231450">
    <property type="component" value="Unassembled WGS sequence"/>
</dbReference>
<accession>A0A2M8KEK5</accession>
<dbReference type="PRINTS" id="PR00046">
    <property type="entry name" value="SIGMA70FCT"/>
</dbReference>
<dbReference type="EMBL" id="PFDW01000030">
    <property type="protein sequence ID" value="PJE58323.1"/>
    <property type="molecule type" value="Genomic_DNA"/>
</dbReference>
<reference evidence="3" key="1">
    <citation type="submission" date="2017-09" db="EMBL/GenBank/DDBJ databases">
        <title>Depth-based differentiation of microbial function through sediment-hosted aquifers and enrichment of novel symbionts in the deep terrestrial subsurface.</title>
        <authorList>
            <person name="Probst A.J."/>
            <person name="Ladd B."/>
            <person name="Jarett J.K."/>
            <person name="Geller-Mcgrath D.E."/>
            <person name="Sieber C.M.K."/>
            <person name="Emerson J.B."/>
            <person name="Anantharaman K."/>
            <person name="Thomas B.C."/>
            <person name="Malmstrom R."/>
            <person name="Stieglmeier M."/>
            <person name="Klingl A."/>
            <person name="Woyke T."/>
            <person name="Ryan C.M."/>
            <person name="Banfield J.F."/>
        </authorList>
    </citation>
    <scope>NUCLEOTIDE SEQUENCE [LARGE SCALE GENOMIC DNA]</scope>
</reference>
<dbReference type="InterPro" id="IPR007630">
    <property type="entry name" value="RNA_pol_sigma70_r4"/>
</dbReference>
<dbReference type="InterPro" id="IPR013324">
    <property type="entry name" value="RNA_pol_sigma_r3/r4-like"/>
</dbReference>
<dbReference type="InterPro" id="IPR036388">
    <property type="entry name" value="WH-like_DNA-bd_sf"/>
</dbReference>
<dbReference type="InterPro" id="IPR000943">
    <property type="entry name" value="RNA_pol_sigma70"/>
</dbReference>
<dbReference type="SUPFAM" id="SSF88659">
    <property type="entry name" value="Sigma3 and sigma4 domains of RNA polymerase sigma factors"/>
    <property type="match status" value="1"/>
</dbReference>
<protein>
    <recommendedName>
        <fullName evidence="1">RNA polymerase sigma-70 region 4 domain-containing protein</fullName>
    </recommendedName>
</protein>
<name>A0A2M8KEK5_9BACT</name>
<organism evidence="2 3">
    <name type="scientific">Candidatus Portnoybacteria bacterium CG10_big_fil_rev_8_21_14_0_10_36_7</name>
    <dbReference type="NCBI Taxonomy" id="1974812"/>
    <lineage>
        <taxon>Bacteria</taxon>
        <taxon>Candidatus Portnoyibacteriota</taxon>
    </lineage>
</organism>